<dbReference type="InterPro" id="IPR007568">
    <property type="entry name" value="RTA1"/>
</dbReference>
<dbReference type="AlphaFoldDB" id="A0A0D2CKZ5"/>
<evidence type="ECO:0000256" key="5">
    <source>
        <dbReference type="SAM" id="MobiDB-lite"/>
    </source>
</evidence>
<evidence type="ECO:0000256" key="3">
    <source>
        <dbReference type="ARBA" id="ARBA00022989"/>
    </source>
</evidence>
<feature type="transmembrane region" description="Helical" evidence="6">
    <location>
        <begin position="163"/>
        <end position="185"/>
    </location>
</feature>
<dbReference type="Pfam" id="PF04479">
    <property type="entry name" value="RTA1"/>
    <property type="match status" value="1"/>
</dbReference>
<dbReference type="GO" id="GO:0016020">
    <property type="term" value="C:membrane"/>
    <property type="evidence" value="ECO:0007669"/>
    <property type="project" value="UniProtKB-SubCell"/>
</dbReference>
<evidence type="ECO:0008006" key="9">
    <source>
        <dbReference type="Google" id="ProtNLM"/>
    </source>
</evidence>
<keyword evidence="3 6" id="KW-1133">Transmembrane helix</keyword>
<feature type="transmembrane region" description="Helical" evidence="6">
    <location>
        <begin position="79"/>
        <end position="104"/>
    </location>
</feature>
<evidence type="ECO:0000256" key="2">
    <source>
        <dbReference type="ARBA" id="ARBA00022692"/>
    </source>
</evidence>
<feature type="transmembrane region" description="Helical" evidence="6">
    <location>
        <begin position="270"/>
        <end position="291"/>
    </location>
</feature>
<evidence type="ECO:0000313" key="8">
    <source>
        <dbReference type="Proteomes" id="UP000054266"/>
    </source>
</evidence>
<feature type="transmembrane region" description="Helical" evidence="6">
    <location>
        <begin position="49"/>
        <end position="67"/>
    </location>
</feature>
<name>A0A0D2CKZ5_9EURO</name>
<dbReference type="STRING" id="5601.A0A0D2CKZ5"/>
<reference evidence="7 8" key="1">
    <citation type="submission" date="2015-01" db="EMBL/GenBank/DDBJ databases">
        <title>The Genome Sequence of Capronia semiimmersa CBS27337.</title>
        <authorList>
            <consortium name="The Broad Institute Genomics Platform"/>
            <person name="Cuomo C."/>
            <person name="de Hoog S."/>
            <person name="Gorbushina A."/>
            <person name="Stielow B."/>
            <person name="Teixiera M."/>
            <person name="Abouelleil A."/>
            <person name="Chapman S.B."/>
            <person name="Priest M."/>
            <person name="Young S.K."/>
            <person name="Wortman J."/>
            <person name="Nusbaum C."/>
            <person name="Birren B."/>
        </authorList>
    </citation>
    <scope>NUCLEOTIDE SEQUENCE [LARGE SCALE GENOMIC DNA]</scope>
    <source>
        <strain evidence="7 8">CBS 27337</strain>
    </source>
</reference>
<evidence type="ECO:0000256" key="6">
    <source>
        <dbReference type="SAM" id="Phobius"/>
    </source>
</evidence>
<evidence type="ECO:0000256" key="1">
    <source>
        <dbReference type="ARBA" id="ARBA00004141"/>
    </source>
</evidence>
<evidence type="ECO:0000313" key="7">
    <source>
        <dbReference type="EMBL" id="KIW65936.1"/>
    </source>
</evidence>
<comment type="subcellular location">
    <subcellularLocation>
        <location evidence="1">Membrane</location>
        <topology evidence="1">Multi-pass membrane protein</topology>
    </subcellularLocation>
</comment>
<feature type="transmembrane region" description="Helical" evidence="6">
    <location>
        <begin position="15"/>
        <end position="37"/>
    </location>
</feature>
<feature type="transmembrane region" description="Helical" evidence="6">
    <location>
        <begin position="238"/>
        <end position="255"/>
    </location>
</feature>
<keyword evidence="4 6" id="KW-0472">Membrane</keyword>
<keyword evidence="2 6" id="KW-0812">Transmembrane</keyword>
<dbReference type="PANTHER" id="PTHR31465:SF15">
    <property type="entry name" value="LIPID TRANSPORTER ATNI-RELATED"/>
    <property type="match status" value="1"/>
</dbReference>
<accession>A0A0D2CKZ5</accession>
<organism evidence="7 8">
    <name type="scientific">Phialophora macrospora</name>
    <dbReference type="NCBI Taxonomy" id="1851006"/>
    <lineage>
        <taxon>Eukaryota</taxon>
        <taxon>Fungi</taxon>
        <taxon>Dikarya</taxon>
        <taxon>Ascomycota</taxon>
        <taxon>Pezizomycotina</taxon>
        <taxon>Eurotiomycetes</taxon>
        <taxon>Chaetothyriomycetidae</taxon>
        <taxon>Chaetothyriales</taxon>
        <taxon>Herpotrichiellaceae</taxon>
        <taxon>Phialophora</taxon>
    </lineage>
</organism>
<dbReference type="PANTHER" id="PTHR31465">
    <property type="entry name" value="PROTEIN RTA1-RELATED"/>
    <property type="match status" value="1"/>
</dbReference>
<dbReference type="HOGENOM" id="CLU_033465_3_0_1"/>
<feature type="transmembrane region" description="Helical" evidence="6">
    <location>
        <begin position="125"/>
        <end position="143"/>
    </location>
</feature>
<evidence type="ECO:0000256" key="4">
    <source>
        <dbReference type="ARBA" id="ARBA00023136"/>
    </source>
</evidence>
<proteinExistence type="predicted"/>
<sequence>MPKIVCHAGTGPDDVWVYCPSFGAAIAFAVLFGLTTCTHIIQAIMYRKPFAMVLIMGGLWELGGYVARILSIENQLSSGIYTAQLLLILLAPLWINAYIYMLLGRMIHFFLPKGEDRVFKVRARSITRMFVLFDITAFVVQAVGGTMTGPGASPSVQKTGLNVYTGGVGLQLFFLVIFVVLAAGFQRKIKGLKNSLRKTTGSLDEESQYHPLPSLFRIDSPTPSSTPDLNLTTPLLRLLYLTLALIIIRNIYRLVEFGTGVDSPTVRHEWFSYVFDAVPMFFALLVLNVFYPGKYLQGERSDFSAEDKERKVMKREMKQQKKEEKLERKAAKQMKKAGVGGQYEMLNRGPSPLP</sequence>
<dbReference type="EMBL" id="KN846960">
    <property type="protein sequence ID" value="KIW65936.1"/>
    <property type="molecule type" value="Genomic_DNA"/>
</dbReference>
<protein>
    <recommendedName>
        <fullName evidence="9">RTA1 domain protein</fullName>
    </recommendedName>
</protein>
<feature type="compositionally biased region" description="Basic and acidic residues" evidence="5">
    <location>
        <begin position="307"/>
        <end position="330"/>
    </location>
</feature>
<keyword evidence="8" id="KW-1185">Reference proteome</keyword>
<dbReference type="Proteomes" id="UP000054266">
    <property type="component" value="Unassembled WGS sequence"/>
</dbReference>
<gene>
    <name evidence="7" type="ORF">PV04_08149</name>
</gene>
<feature type="region of interest" description="Disordered" evidence="5">
    <location>
        <begin position="307"/>
        <end position="354"/>
    </location>
</feature>